<dbReference type="EMBL" id="BMJJ01000002">
    <property type="protein sequence ID" value="GGD08546.1"/>
    <property type="molecule type" value="Genomic_DNA"/>
</dbReference>
<sequence>MAKPGAARQGEEASWKPIHDALHDGIIRHRLDPGAKLVEDEIAELFGVSRTIVRTALQALSRDGVVVIQRNRGASVAHPLPDEAREIFEARTLVEPAIAAMAAARMTASDGERLRACLAAEHAAIASDNLREAVFLSAEFHRVIAGLAGHTVLATIVGDLLSRSSLVVALYWRRPESMCANHAHHAIVDALEAGDGETAAALMRTHLIDLLAGLDLSARPSRRSSLAEALAPGSDPGRSAFFADLSSPL</sequence>
<reference evidence="5" key="2">
    <citation type="submission" date="2020-09" db="EMBL/GenBank/DDBJ databases">
        <authorList>
            <person name="Sun Q."/>
            <person name="Zhou Y."/>
        </authorList>
    </citation>
    <scope>NUCLEOTIDE SEQUENCE</scope>
    <source>
        <strain evidence="5">CGMCC 1.15493</strain>
    </source>
</reference>
<dbReference type="PANTHER" id="PTHR43537:SF53">
    <property type="entry name" value="HTH-TYPE TRANSCRIPTIONAL REPRESSOR NANR"/>
    <property type="match status" value="1"/>
</dbReference>
<evidence type="ECO:0000313" key="6">
    <source>
        <dbReference type="Proteomes" id="UP000613160"/>
    </source>
</evidence>
<evidence type="ECO:0000256" key="3">
    <source>
        <dbReference type="ARBA" id="ARBA00023163"/>
    </source>
</evidence>
<evidence type="ECO:0000259" key="4">
    <source>
        <dbReference type="PROSITE" id="PS50949"/>
    </source>
</evidence>
<keyword evidence="2" id="KW-0238">DNA-binding</keyword>
<dbReference type="PROSITE" id="PS50949">
    <property type="entry name" value="HTH_GNTR"/>
    <property type="match status" value="1"/>
</dbReference>
<dbReference type="GO" id="GO:0003700">
    <property type="term" value="F:DNA-binding transcription factor activity"/>
    <property type="evidence" value="ECO:0007669"/>
    <property type="project" value="InterPro"/>
</dbReference>
<dbReference type="SUPFAM" id="SSF48008">
    <property type="entry name" value="GntR ligand-binding domain-like"/>
    <property type="match status" value="1"/>
</dbReference>
<dbReference type="Gene3D" id="1.20.120.530">
    <property type="entry name" value="GntR ligand-binding domain-like"/>
    <property type="match status" value="1"/>
</dbReference>
<dbReference type="Proteomes" id="UP000613160">
    <property type="component" value="Unassembled WGS sequence"/>
</dbReference>
<dbReference type="CDD" id="cd07377">
    <property type="entry name" value="WHTH_GntR"/>
    <property type="match status" value="1"/>
</dbReference>
<dbReference type="AlphaFoldDB" id="A0A916XTQ4"/>
<dbReference type="GO" id="GO:0003677">
    <property type="term" value="F:DNA binding"/>
    <property type="evidence" value="ECO:0007669"/>
    <property type="project" value="UniProtKB-KW"/>
</dbReference>
<dbReference type="SUPFAM" id="SSF46785">
    <property type="entry name" value="Winged helix' DNA-binding domain"/>
    <property type="match status" value="1"/>
</dbReference>
<keyword evidence="6" id="KW-1185">Reference proteome</keyword>
<name>A0A916XTQ4_9HYPH</name>
<evidence type="ECO:0000256" key="2">
    <source>
        <dbReference type="ARBA" id="ARBA00023125"/>
    </source>
</evidence>
<dbReference type="SMART" id="SM00895">
    <property type="entry name" value="FCD"/>
    <property type="match status" value="1"/>
</dbReference>
<dbReference type="Pfam" id="PF00392">
    <property type="entry name" value="GntR"/>
    <property type="match status" value="1"/>
</dbReference>
<keyword evidence="1" id="KW-0805">Transcription regulation</keyword>
<dbReference type="InterPro" id="IPR036388">
    <property type="entry name" value="WH-like_DNA-bd_sf"/>
</dbReference>
<comment type="caution">
    <text evidence="5">The sequence shown here is derived from an EMBL/GenBank/DDBJ whole genome shotgun (WGS) entry which is preliminary data.</text>
</comment>
<dbReference type="InterPro" id="IPR036390">
    <property type="entry name" value="WH_DNA-bd_sf"/>
</dbReference>
<organism evidence="5 6">
    <name type="scientific">Aureimonas glaciei</name>
    <dbReference type="NCBI Taxonomy" id="1776957"/>
    <lineage>
        <taxon>Bacteria</taxon>
        <taxon>Pseudomonadati</taxon>
        <taxon>Pseudomonadota</taxon>
        <taxon>Alphaproteobacteria</taxon>
        <taxon>Hyphomicrobiales</taxon>
        <taxon>Aurantimonadaceae</taxon>
        <taxon>Aureimonas</taxon>
    </lineage>
</organism>
<accession>A0A916XTQ4</accession>
<dbReference type="PRINTS" id="PR00035">
    <property type="entry name" value="HTHGNTR"/>
</dbReference>
<dbReference type="SMART" id="SM00345">
    <property type="entry name" value="HTH_GNTR"/>
    <property type="match status" value="1"/>
</dbReference>
<feature type="domain" description="HTH gntR-type" evidence="4">
    <location>
        <begin position="12"/>
        <end position="79"/>
    </location>
</feature>
<gene>
    <name evidence="5" type="ORF">GCM10011335_09250</name>
</gene>
<dbReference type="InterPro" id="IPR011711">
    <property type="entry name" value="GntR_C"/>
</dbReference>
<reference evidence="5" key="1">
    <citation type="journal article" date="2014" name="Int. J. Syst. Evol. Microbiol.">
        <title>Complete genome sequence of Corynebacterium casei LMG S-19264T (=DSM 44701T), isolated from a smear-ripened cheese.</title>
        <authorList>
            <consortium name="US DOE Joint Genome Institute (JGI-PGF)"/>
            <person name="Walter F."/>
            <person name="Albersmeier A."/>
            <person name="Kalinowski J."/>
            <person name="Ruckert C."/>
        </authorList>
    </citation>
    <scope>NUCLEOTIDE SEQUENCE</scope>
    <source>
        <strain evidence="5">CGMCC 1.15493</strain>
    </source>
</reference>
<evidence type="ECO:0000313" key="5">
    <source>
        <dbReference type="EMBL" id="GGD08546.1"/>
    </source>
</evidence>
<proteinExistence type="predicted"/>
<keyword evidence="3" id="KW-0804">Transcription</keyword>
<dbReference type="Pfam" id="PF07729">
    <property type="entry name" value="FCD"/>
    <property type="match status" value="1"/>
</dbReference>
<dbReference type="InterPro" id="IPR008920">
    <property type="entry name" value="TF_FadR/GntR_C"/>
</dbReference>
<protein>
    <submittedName>
        <fullName evidence="5">GntR family transcriptional regulator</fullName>
    </submittedName>
</protein>
<dbReference type="Gene3D" id="1.10.10.10">
    <property type="entry name" value="Winged helix-like DNA-binding domain superfamily/Winged helix DNA-binding domain"/>
    <property type="match status" value="1"/>
</dbReference>
<evidence type="ECO:0000256" key="1">
    <source>
        <dbReference type="ARBA" id="ARBA00023015"/>
    </source>
</evidence>
<dbReference type="InterPro" id="IPR000524">
    <property type="entry name" value="Tscrpt_reg_HTH_GntR"/>
</dbReference>
<dbReference type="PANTHER" id="PTHR43537">
    <property type="entry name" value="TRANSCRIPTIONAL REGULATOR, GNTR FAMILY"/>
    <property type="match status" value="1"/>
</dbReference>
<dbReference type="RefSeq" id="WP_188849413.1">
    <property type="nucleotide sequence ID" value="NZ_BMJJ01000002.1"/>
</dbReference>